<accession>A0A4Q2UGB1</accession>
<dbReference type="Gene3D" id="2.50.20.10">
    <property type="entry name" value="Lipoprotein localisation LolA/LolB/LppX"/>
    <property type="match status" value="1"/>
</dbReference>
<name>A0A4Q2UGB1_9BACT</name>
<evidence type="ECO:0008006" key="4">
    <source>
        <dbReference type="Google" id="ProtNLM"/>
    </source>
</evidence>
<keyword evidence="1" id="KW-0732">Signal</keyword>
<dbReference type="Proteomes" id="UP000290407">
    <property type="component" value="Unassembled WGS sequence"/>
</dbReference>
<dbReference type="RefSeq" id="WP_129603139.1">
    <property type="nucleotide sequence ID" value="NZ_SBLB01000005.1"/>
</dbReference>
<sequence>MKVSLVLLIPAFLCLSPQTINRLSATVTTRQVQQGKSITIKGEVFYQRNGNMVTHFSFPRRVVILANKLGETSIYDPVRNAVIRYQNEAFSTQTTQISFFLNGTTSDMGLIQAGFVQAKTTNTGKLLVTDWRLKTPNKKAPVQHVRIVYDRANPIYMHYEDGAGKVIRKVYFYNYQPLEGRPFPTTTTEIVYQNRDSTVSKTVYSDFRLNSAASSPYFDYSIPANATVEQ</sequence>
<dbReference type="SUPFAM" id="SSF89392">
    <property type="entry name" value="Prokaryotic lipoproteins and lipoprotein localization factors"/>
    <property type="match status" value="1"/>
</dbReference>
<evidence type="ECO:0000313" key="2">
    <source>
        <dbReference type="EMBL" id="RYC68357.1"/>
    </source>
</evidence>
<evidence type="ECO:0000256" key="1">
    <source>
        <dbReference type="ARBA" id="ARBA00022729"/>
    </source>
</evidence>
<evidence type="ECO:0000313" key="3">
    <source>
        <dbReference type="Proteomes" id="UP000290407"/>
    </source>
</evidence>
<protein>
    <recommendedName>
        <fullName evidence="4">Outer membrane lipoprotein-sorting protein</fullName>
    </recommendedName>
</protein>
<keyword evidence="3" id="KW-1185">Reference proteome</keyword>
<organism evidence="2 3">
    <name type="scientific">Spirosoma sordidisoli</name>
    <dbReference type="NCBI Taxonomy" id="2502893"/>
    <lineage>
        <taxon>Bacteria</taxon>
        <taxon>Pseudomonadati</taxon>
        <taxon>Bacteroidota</taxon>
        <taxon>Cytophagia</taxon>
        <taxon>Cytophagales</taxon>
        <taxon>Cytophagaceae</taxon>
        <taxon>Spirosoma</taxon>
    </lineage>
</organism>
<proteinExistence type="predicted"/>
<dbReference type="AlphaFoldDB" id="A0A4Q2UGB1"/>
<dbReference type="EMBL" id="SBLB01000005">
    <property type="protein sequence ID" value="RYC68357.1"/>
    <property type="molecule type" value="Genomic_DNA"/>
</dbReference>
<reference evidence="2 3" key="1">
    <citation type="submission" date="2019-01" db="EMBL/GenBank/DDBJ databases">
        <title>Spirosoma flava sp. nov., a propanil-degrading bacterium isolated from herbicide-contaminated soil.</title>
        <authorList>
            <person name="Zhang L."/>
            <person name="Jiang J.-D."/>
        </authorList>
    </citation>
    <scope>NUCLEOTIDE SEQUENCE [LARGE SCALE GENOMIC DNA]</scope>
    <source>
        <strain evidence="2 3">TY50</strain>
    </source>
</reference>
<gene>
    <name evidence="2" type="ORF">EQG79_18515</name>
</gene>
<comment type="caution">
    <text evidence="2">The sequence shown here is derived from an EMBL/GenBank/DDBJ whole genome shotgun (WGS) entry which is preliminary data.</text>
</comment>
<dbReference type="InterPro" id="IPR029046">
    <property type="entry name" value="LolA/LolB/LppX"/>
</dbReference>